<dbReference type="EMBL" id="JANBVN010000033">
    <property type="protein sequence ID" value="KAJ9160620.1"/>
    <property type="molecule type" value="Genomic_DNA"/>
</dbReference>
<keyword evidence="3" id="KW-1185">Reference proteome</keyword>
<feature type="region of interest" description="Disordered" evidence="1">
    <location>
        <begin position="315"/>
        <end position="334"/>
    </location>
</feature>
<organism evidence="2 3">
    <name type="scientific">Coniochaeta hoffmannii</name>
    <dbReference type="NCBI Taxonomy" id="91930"/>
    <lineage>
        <taxon>Eukaryota</taxon>
        <taxon>Fungi</taxon>
        <taxon>Dikarya</taxon>
        <taxon>Ascomycota</taxon>
        <taxon>Pezizomycotina</taxon>
        <taxon>Sordariomycetes</taxon>
        <taxon>Sordariomycetidae</taxon>
        <taxon>Coniochaetales</taxon>
        <taxon>Coniochaetaceae</taxon>
        <taxon>Coniochaeta</taxon>
    </lineage>
</organism>
<accession>A0AA38RWQ9</accession>
<evidence type="ECO:0000313" key="3">
    <source>
        <dbReference type="Proteomes" id="UP001174691"/>
    </source>
</evidence>
<protein>
    <recommendedName>
        <fullName evidence="4">WD40 repeat-like protein</fullName>
    </recommendedName>
</protein>
<dbReference type="InterPro" id="IPR001680">
    <property type="entry name" value="WD40_rpt"/>
</dbReference>
<dbReference type="Pfam" id="PF00400">
    <property type="entry name" value="WD40"/>
    <property type="match status" value="1"/>
</dbReference>
<dbReference type="Proteomes" id="UP001174691">
    <property type="component" value="Unassembled WGS sequence"/>
</dbReference>
<dbReference type="AlphaFoldDB" id="A0AA38RWQ9"/>
<name>A0AA38RWQ9_9PEZI</name>
<evidence type="ECO:0008006" key="4">
    <source>
        <dbReference type="Google" id="ProtNLM"/>
    </source>
</evidence>
<gene>
    <name evidence="2" type="ORF">NKR19_g3082</name>
</gene>
<dbReference type="Gene3D" id="2.130.10.10">
    <property type="entry name" value="YVTN repeat-like/Quinoprotein amine dehydrogenase"/>
    <property type="match status" value="1"/>
</dbReference>
<evidence type="ECO:0000313" key="2">
    <source>
        <dbReference type="EMBL" id="KAJ9160620.1"/>
    </source>
</evidence>
<evidence type="ECO:0000256" key="1">
    <source>
        <dbReference type="SAM" id="MobiDB-lite"/>
    </source>
</evidence>
<dbReference type="SUPFAM" id="SSF50978">
    <property type="entry name" value="WD40 repeat-like"/>
    <property type="match status" value="1"/>
</dbReference>
<reference evidence="2" key="1">
    <citation type="submission" date="2022-07" db="EMBL/GenBank/DDBJ databases">
        <title>Fungi with potential for degradation of polypropylene.</title>
        <authorList>
            <person name="Gostincar C."/>
        </authorList>
    </citation>
    <scope>NUCLEOTIDE SEQUENCE</scope>
    <source>
        <strain evidence="2">EXF-13287</strain>
    </source>
</reference>
<sequence length="608" mass="66509">MSGRILGTFSNPKGVRSMAVAFSSDSAEIMICCIDSSLCRQRLWEPEARIPIKWQLQNVPDRGRYQGTPRCASFSSDGSQIVVAFRQSPIASWSTQNGNLIGRCERARGKSKNTSGVTGYPLRLTWDPITEHVVGIYNDGAIFKWYPLDSEPEEMEEYITAAEIACSPDGRLIVAGQQDGSLKIFSFDNFGLLYRLWGTSAVTALTVSADGRRIYDLRKSYCNVWEPNVLSRMAEQDEMSSYELNSHYESTSAPLSLVSQTPAVSAEPVTAVCADVLTDTFAFGNDARVLICQRASPPLLDIPSLDRLQEVPVTPSLSIPQSPSPPPTQTSRMPILKAKPEDPLIQVLFDSTASYILGRCCSKLSLWQLSSPIPGVSRPSDREPCFWITHPFNPSCFLSIGHSVFMSYTTSTLSPVACWRINLDKVASAGLDAGATLSRRPSQAHGMSHSESEVAVERVLVAPNKDIVLVDGSKAGSSQGSRDIHFWLLDTDLLSNPSSLSAELSSSPSAVSLPDPELVARPLPKPIAAQILVALGFAVLEESRRTSRPALIWRLADIEGVHSKKHFFLPRDWINMDCLELALVTADGRLLCPRNGEVAVVHNGSRIE</sequence>
<proteinExistence type="predicted"/>
<dbReference type="InterPro" id="IPR036322">
    <property type="entry name" value="WD40_repeat_dom_sf"/>
</dbReference>
<comment type="caution">
    <text evidence="2">The sequence shown here is derived from an EMBL/GenBank/DDBJ whole genome shotgun (WGS) entry which is preliminary data.</text>
</comment>
<dbReference type="InterPro" id="IPR015943">
    <property type="entry name" value="WD40/YVTN_repeat-like_dom_sf"/>
</dbReference>
<dbReference type="SUPFAM" id="SSF101908">
    <property type="entry name" value="Putative isomerase YbhE"/>
    <property type="match status" value="1"/>
</dbReference>